<dbReference type="Pfam" id="PF26138">
    <property type="entry name" value="DUF8040"/>
    <property type="match status" value="1"/>
</dbReference>
<evidence type="ECO:0000313" key="3">
    <source>
        <dbReference type="Proteomes" id="UP000030687"/>
    </source>
</evidence>
<dbReference type="Proteomes" id="UP000030687">
    <property type="component" value="Unassembled WGS sequence"/>
</dbReference>
<dbReference type="KEGG" id="cic:CICLE_v10013533mg"/>
<evidence type="ECO:0000259" key="1">
    <source>
        <dbReference type="Pfam" id="PF26138"/>
    </source>
</evidence>
<reference evidence="2 3" key="1">
    <citation type="submission" date="2013-10" db="EMBL/GenBank/DDBJ databases">
        <authorList>
            <consortium name="International Citrus Genome Consortium"/>
            <person name="Jenkins J."/>
            <person name="Schmutz J."/>
            <person name="Prochnik S."/>
            <person name="Rokhsar D."/>
            <person name="Gmitter F."/>
            <person name="Ollitrault P."/>
            <person name="Machado M."/>
            <person name="Talon M."/>
            <person name="Wincker P."/>
            <person name="Jaillon O."/>
            <person name="Morgante M."/>
        </authorList>
    </citation>
    <scope>NUCLEOTIDE SEQUENCE</scope>
    <source>
        <strain evidence="3">cv. Clemenules</strain>
    </source>
</reference>
<evidence type="ECO:0000313" key="2">
    <source>
        <dbReference type="EMBL" id="ESR42437.1"/>
    </source>
</evidence>
<sequence>MNNNNNEDDDIESLTDIEEEVLDVVIAIKIYEKQQCVIKRQCYTGQFSEIEFVQELLNGHPDRMDNMFCIDKEVFIQLCYTLEHLQLLDHDRHVCIKEAVAMCLYILSLGAVIRVVSECFQRSVDTVFTHFKRVLKALCIANDSRIFMDALNRLEYGFPCPEEVRFLILRDMHNYSLSSVTKMNAIRNRIAASI</sequence>
<dbReference type="InParanoid" id="V4SP24"/>
<dbReference type="EMBL" id="KI536861">
    <property type="protein sequence ID" value="ESR42437.1"/>
    <property type="molecule type" value="Genomic_DNA"/>
</dbReference>
<dbReference type="AlphaFoldDB" id="V4SP24"/>
<protein>
    <recommendedName>
        <fullName evidence="1">DUF8040 domain-containing protein</fullName>
    </recommendedName>
</protein>
<gene>
    <name evidence="2" type="ORF">CICLE_v10013533mg</name>
</gene>
<feature type="domain" description="DUF8040" evidence="1">
    <location>
        <begin position="46"/>
        <end position="139"/>
    </location>
</feature>
<dbReference type="Gramene" id="ESR42437">
    <property type="protein sequence ID" value="ESR42437"/>
    <property type="gene ID" value="CICLE_v10013533mg"/>
</dbReference>
<accession>V4SP24</accession>
<name>V4SP24_CITCL</name>
<proteinExistence type="predicted"/>
<keyword evidence="3" id="KW-1185">Reference proteome</keyword>
<organism evidence="2 3">
    <name type="scientific">Citrus clementina</name>
    <name type="common">Clementine</name>
    <name type="synonym">Citrus deliciosa x Citrus sinensis</name>
    <dbReference type="NCBI Taxonomy" id="85681"/>
    <lineage>
        <taxon>Eukaryota</taxon>
        <taxon>Viridiplantae</taxon>
        <taxon>Streptophyta</taxon>
        <taxon>Embryophyta</taxon>
        <taxon>Tracheophyta</taxon>
        <taxon>Spermatophyta</taxon>
        <taxon>Magnoliopsida</taxon>
        <taxon>eudicotyledons</taxon>
        <taxon>Gunneridae</taxon>
        <taxon>Pentapetalae</taxon>
        <taxon>rosids</taxon>
        <taxon>malvids</taxon>
        <taxon>Sapindales</taxon>
        <taxon>Rutaceae</taxon>
        <taxon>Aurantioideae</taxon>
        <taxon>Citrus</taxon>
    </lineage>
</organism>
<dbReference type="InterPro" id="IPR058353">
    <property type="entry name" value="DUF8040"/>
</dbReference>